<dbReference type="EMBL" id="LRBV02000009">
    <property type="status" value="NOT_ANNOTATED_CDS"/>
    <property type="molecule type" value="Genomic_DNA"/>
</dbReference>
<protein>
    <recommendedName>
        <fullName evidence="3">Response regulatory domain-containing protein</fullName>
    </recommendedName>
</protein>
<dbReference type="GeneID" id="115959414"/>
<dbReference type="Pfam" id="PF00072">
    <property type="entry name" value="Response_reg"/>
    <property type="match status" value="1"/>
</dbReference>
<reference evidence="4 5" key="1">
    <citation type="journal article" date="2016" name="G3 (Bethesda)">
        <title>First Draft Assembly and Annotation of the Genome of a California Endemic Oak Quercus lobata Nee (Fagaceae).</title>
        <authorList>
            <person name="Sork V.L."/>
            <person name="Fitz-Gibbon S.T."/>
            <person name="Puiu D."/>
            <person name="Crepeau M."/>
            <person name="Gugger P.F."/>
            <person name="Sherman R."/>
            <person name="Stevens K."/>
            <person name="Langley C.H."/>
            <person name="Pellegrini M."/>
            <person name="Salzberg S.L."/>
        </authorList>
    </citation>
    <scope>NUCLEOTIDE SEQUENCE [LARGE SCALE GENOMIC DNA]</scope>
    <source>
        <strain evidence="4 5">cv. SW786</strain>
    </source>
</reference>
<reference evidence="4" key="2">
    <citation type="submission" date="2021-01" db="UniProtKB">
        <authorList>
            <consortium name="EnsemblPlants"/>
        </authorList>
    </citation>
    <scope>IDENTIFICATION</scope>
</reference>
<dbReference type="AlphaFoldDB" id="A0A7N2MKY7"/>
<dbReference type="RefSeq" id="XP_030933648.1">
    <property type="nucleotide sequence ID" value="XM_031077788.1"/>
</dbReference>
<accession>A0A7N2MKY7</accession>
<feature type="region of interest" description="Disordered" evidence="2">
    <location>
        <begin position="1"/>
        <end position="26"/>
    </location>
</feature>
<dbReference type="SUPFAM" id="SSF52172">
    <property type="entry name" value="CheY-like"/>
    <property type="match status" value="1"/>
</dbReference>
<evidence type="ECO:0000313" key="4">
    <source>
        <dbReference type="EnsemblPlants" id="QL09p044033:mrna"/>
    </source>
</evidence>
<dbReference type="RefSeq" id="XP_030933643.1">
    <property type="nucleotide sequence ID" value="XM_031077783.1"/>
</dbReference>
<evidence type="ECO:0000313" key="5">
    <source>
        <dbReference type="Proteomes" id="UP000594261"/>
    </source>
</evidence>
<dbReference type="RefSeq" id="XP_030933647.1">
    <property type="nucleotide sequence ID" value="XM_031077787.1"/>
</dbReference>
<evidence type="ECO:0000256" key="2">
    <source>
        <dbReference type="SAM" id="MobiDB-lite"/>
    </source>
</evidence>
<name>A0A7N2MKY7_QUELO</name>
<keyword evidence="5" id="KW-1185">Reference proteome</keyword>
<dbReference type="PANTHER" id="PTHR43228:SF17">
    <property type="entry name" value="HISTIDINE KINASE RESPONSE REGULATOR AND TRANSCRIPTION FACTOR RR-A-TYPE FAMILY-RELATED"/>
    <property type="match status" value="1"/>
</dbReference>
<dbReference type="Gene3D" id="3.40.50.2300">
    <property type="match status" value="1"/>
</dbReference>
<dbReference type="InterPro" id="IPR011006">
    <property type="entry name" value="CheY-like_superfamily"/>
</dbReference>
<dbReference type="Gramene" id="QL09p044033:mrna">
    <property type="protein sequence ID" value="QL09p044033:mrna"/>
    <property type="gene ID" value="QL09p044033"/>
</dbReference>
<dbReference type="Proteomes" id="UP000594261">
    <property type="component" value="Chromosome 9"/>
</dbReference>
<gene>
    <name evidence="4" type="primary">LOC115959414</name>
</gene>
<comment type="caution">
    <text evidence="1">Lacks conserved residue(s) required for the propagation of feature annotation.</text>
</comment>
<dbReference type="RefSeq" id="XP_030933641.1">
    <property type="nucleotide sequence ID" value="XM_031077781.1"/>
</dbReference>
<dbReference type="RefSeq" id="XP_030933645.1">
    <property type="nucleotide sequence ID" value="XM_031077785.1"/>
</dbReference>
<dbReference type="EnsemblPlants" id="QL09p044033:mrna">
    <property type="protein sequence ID" value="QL09p044033:mrna"/>
    <property type="gene ID" value="QL09p044033"/>
</dbReference>
<dbReference type="PROSITE" id="PS50110">
    <property type="entry name" value="RESPONSE_REGULATORY"/>
    <property type="match status" value="1"/>
</dbReference>
<feature type="domain" description="Response regulatory" evidence="3">
    <location>
        <begin position="36"/>
        <end position="151"/>
    </location>
</feature>
<dbReference type="InterPro" id="IPR001789">
    <property type="entry name" value="Sig_transdc_resp-reg_receiver"/>
</dbReference>
<dbReference type="RefSeq" id="XP_030933644.1">
    <property type="nucleotide sequence ID" value="XM_031077784.1"/>
</dbReference>
<dbReference type="OrthoDB" id="21225at2759"/>
<dbReference type="SMART" id="SM00448">
    <property type="entry name" value="REC"/>
    <property type="match status" value="1"/>
</dbReference>
<dbReference type="RefSeq" id="XP_030933642.1">
    <property type="nucleotide sequence ID" value="XM_031077782.1"/>
</dbReference>
<dbReference type="InParanoid" id="A0A7N2MKY7"/>
<dbReference type="OMA" id="QICEIGM"/>
<dbReference type="KEGG" id="qlo:115959414"/>
<dbReference type="PANTHER" id="PTHR43228">
    <property type="entry name" value="TWO-COMPONENT RESPONSE REGULATOR"/>
    <property type="match status" value="1"/>
</dbReference>
<evidence type="ECO:0000259" key="3">
    <source>
        <dbReference type="PROSITE" id="PS50110"/>
    </source>
</evidence>
<organism evidence="4 5">
    <name type="scientific">Quercus lobata</name>
    <name type="common">Valley oak</name>
    <dbReference type="NCBI Taxonomy" id="97700"/>
    <lineage>
        <taxon>Eukaryota</taxon>
        <taxon>Viridiplantae</taxon>
        <taxon>Streptophyta</taxon>
        <taxon>Embryophyta</taxon>
        <taxon>Tracheophyta</taxon>
        <taxon>Spermatophyta</taxon>
        <taxon>Magnoliopsida</taxon>
        <taxon>eudicotyledons</taxon>
        <taxon>Gunneridae</taxon>
        <taxon>Pentapetalae</taxon>
        <taxon>rosids</taxon>
        <taxon>fabids</taxon>
        <taxon>Fagales</taxon>
        <taxon>Fagaceae</taxon>
        <taxon>Quercus</taxon>
    </lineage>
</organism>
<sequence>MGAAVDHVNPMGMSGGSAEGNDKSEGQRFSCKSKLTALVVDNGGVCRAIQTALLRSYGVDTQAVETGEAAVELIASGATFNLIIIEMLLPFMNGPETAKQIRAMGAQSKILGITGFFDERDQQEFLAAGADDFIEKPLSPEIVIPIIRELDN</sequence>
<dbReference type="CDD" id="cd17546">
    <property type="entry name" value="REC_hyHK_CKI1_RcsC-like"/>
    <property type="match status" value="1"/>
</dbReference>
<dbReference type="GO" id="GO:0000160">
    <property type="term" value="P:phosphorelay signal transduction system"/>
    <property type="evidence" value="ECO:0007669"/>
    <property type="project" value="InterPro"/>
</dbReference>
<dbReference type="InterPro" id="IPR052048">
    <property type="entry name" value="ST_Response_Regulator"/>
</dbReference>
<proteinExistence type="predicted"/>
<evidence type="ECO:0000256" key="1">
    <source>
        <dbReference type="PROSITE-ProRule" id="PRU00169"/>
    </source>
</evidence>